<accession>A0A6J5NSJ4</accession>
<feature type="region of interest" description="Disordered" evidence="1">
    <location>
        <begin position="346"/>
        <end position="370"/>
    </location>
</feature>
<reference evidence="4" key="1">
    <citation type="submission" date="2020-04" db="EMBL/GenBank/DDBJ databases">
        <authorList>
            <person name="Chiriac C."/>
            <person name="Salcher M."/>
            <person name="Ghai R."/>
            <person name="Kavagutti S V."/>
        </authorList>
    </citation>
    <scope>NUCLEOTIDE SEQUENCE</scope>
</reference>
<dbReference type="Pfam" id="PF13640">
    <property type="entry name" value="2OG-FeII_Oxy_3"/>
    <property type="match status" value="1"/>
</dbReference>
<name>A0A6J5NSJ4_9CAUD</name>
<dbReference type="EMBL" id="LR796418">
    <property type="protein sequence ID" value="CAB4143291.1"/>
    <property type="molecule type" value="Genomic_DNA"/>
</dbReference>
<evidence type="ECO:0000313" key="4">
    <source>
        <dbReference type="EMBL" id="CAB4162750.1"/>
    </source>
</evidence>
<gene>
    <name evidence="3" type="ORF">UFOVP436_107</name>
    <name evidence="4" type="ORF">UFOVP784_107</name>
</gene>
<evidence type="ECO:0000259" key="2">
    <source>
        <dbReference type="Pfam" id="PF13640"/>
    </source>
</evidence>
<sequence>MDNQPIDKHINSTPFPVTPTISEDTLKEISEIETEILAPGIVVFRNAFKIDQKLVLDYIDSKSQKAHENRWNYITGEDGVEYGVNEDGFRYRLEDVPATPVRLLHPVTDETPEEVKNFFLYLEEQNYKCLIKYIDNYPLMIGSIWWKNRGHVLRYGDGGILGCHADNDTNYKVTGGVRYMPRGMVASRQTCGSLLYLNDCVDSEEELDGRNFTGGHLRFVHLGVSYKPQRGDIIFFPTNFVASHDVERMGKGVRYSYLSFFGQGGDDIPANVVISEPDRSFEWCPAVWLNNIYDDYELYCKSPYSIYSNPEKYKVELGWNPVYQGRNVAQYNTTHEAVKVAEQLNQQQNQNQQQHTSLPEGPCGTDPVAI</sequence>
<keyword evidence="4" id="KW-0223">Dioxygenase</keyword>
<dbReference type="EMBL" id="LR796737">
    <property type="protein sequence ID" value="CAB4162750.1"/>
    <property type="molecule type" value="Genomic_DNA"/>
</dbReference>
<organism evidence="4">
    <name type="scientific">uncultured Caudovirales phage</name>
    <dbReference type="NCBI Taxonomy" id="2100421"/>
    <lineage>
        <taxon>Viruses</taxon>
        <taxon>Duplodnaviria</taxon>
        <taxon>Heunggongvirae</taxon>
        <taxon>Uroviricota</taxon>
        <taxon>Caudoviricetes</taxon>
        <taxon>Peduoviridae</taxon>
        <taxon>Maltschvirus</taxon>
        <taxon>Maltschvirus maltsch</taxon>
    </lineage>
</organism>
<evidence type="ECO:0000313" key="3">
    <source>
        <dbReference type="EMBL" id="CAB4143291.1"/>
    </source>
</evidence>
<dbReference type="GO" id="GO:0051213">
    <property type="term" value="F:dioxygenase activity"/>
    <property type="evidence" value="ECO:0007669"/>
    <property type="project" value="UniProtKB-KW"/>
</dbReference>
<evidence type="ECO:0000256" key="1">
    <source>
        <dbReference type="SAM" id="MobiDB-lite"/>
    </source>
</evidence>
<feature type="domain" description="Prolyl 4-hydroxylase alpha subunit Fe(2+) 2OG dioxygenase" evidence="2">
    <location>
        <begin position="151"/>
        <end position="261"/>
    </location>
</feature>
<dbReference type="InterPro" id="IPR044862">
    <property type="entry name" value="Pro_4_hyd_alph_FE2OG_OXY"/>
</dbReference>
<keyword evidence="4" id="KW-0560">Oxidoreductase</keyword>
<proteinExistence type="predicted"/>
<dbReference type="Gene3D" id="2.60.120.620">
    <property type="entry name" value="q2cbj1_9rhob like domain"/>
    <property type="match status" value="1"/>
</dbReference>
<protein>
    <submittedName>
        <fullName evidence="4">Oxoglutarate/iron-dependent dioxygenase</fullName>
    </submittedName>
</protein>